<keyword evidence="2" id="KW-1185">Reference proteome</keyword>
<dbReference type="RefSeq" id="WP_234995517.1">
    <property type="nucleotide sequence ID" value="NZ_FQVN01000001.1"/>
</dbReference>
<protein>
    <recommendedName>
        <fullName evidence="3">(d)CMP kinase</fullName>
    </recommendedName>
</protein>
<dbReference type="AlphaFoldDB" id="A0A1M4VNY9"/>
<accession>A0A1M4VNY9</accession>
<proteinExistence type="predicted"/>
<evidence type="ECO:0008006" key="3">
    <source>
        <dbReference type="Google" id="ProtNLM"/>
    </source>
</evidence>
<dbReference type="STRING" id="2017.SAMN05444320_101838"/>
<name>A0A1M4VNY9_STRHI</name>
<evidence type="ECO:0000313" key="2">
    <source>
        <dbReference type="Proteomes" id="UP000184501"/>
    </source>
</evidence>
<sequence length="201" mass="21856">MTGPRRPGPGAADGRPPARDVADAVLAAPARLGAVRLVAIDGPSGSGKSRLADALVAELAGRGRSVELVRTDYFATWDDPVDWWPHLVDGVLTPLRRGERGRYQRVVWHGGEPAPGPFVEVEVPDVLVVEGVSAARAAIVPLLSCSVWVEHPDPAERLERAVRRDGELSRAHLLAWQRFEQGWFATDGARSRADHRVFVTE</sequence>
<evidence type="ECO:0000313" key="1">
    <source>
        <dbReference type="EMBL" id="SHE70689.1"/>
    </source>
</evidence>
<dbReference type="EMBL" id="FQVN01000001">
    <property type="protein sequence ID" value="SHE70689.1"/>
    <property type="molecule type" value="Genomic_DNA"/>
</dbReference>
<dbReference type="InterPro" id="IPR027417">
    <property type="entry name" value="P-loop_NTPase"/>
</dbReference>
<dbReference type="SUPFAM" id="SSF52540">
    <property type="entry name" value="P-loop containing nucleoside triphosphate hydrolases"/>
    <property type="match status" value="1"/>
</dbReference>
<gene>
    <name evidence="1" type="ORF">SAMN05444320_101838</name>
</gene>
<organism evidence="1 2">
    <name type="scientific">Streptoalloteichus hindustanus</name>
    <dbReference type="NCBI Taxonomy" id="2017"/>
    <lineage>
        <taxon>Bacteria</taxon>
        <taxon>Bacillati</taxon>
        <taxon>Actinomycetota</taxon>
        <taxon>Actinomycetes</taxon>
        <taxon>Pseudonocardiales</taxon>
        <taxon>Pseudonocardiaceae</taxon>
        <taxon>Streptoalloteichus</taxon>
    </lineage>
</organism>
<dbReference type="Proteomes" id="UP000184501">
    <property type="component" value="Unassembled WGS sequence"/>
</dbReference>
<reference evidence="1 2" key="1">
    <citation type="submission" date="2016-11" db="EMBL/GenBank/DDBJ databases">
        <authorList>
            <person name="Jaros S."/>
            <person name="Januszkiewicz K."/>
            <person name="Wedrychowicz H."/>
        </authorList>
    </citation>
    <scope>NUCLEOTIDE SEQUENCE [LARGE SCALE GENOMIC DNA]</scope>
    <source>
        <strain evidence="1 2">DSM 44523</strain>
    </source>
</reference>
<dbReference type="Gene3D" id="3.40.50.300">
    <property type="entry name" value="P-loop containing nucleotide triphosphate hydrolases"/>
    <property type="match status" value="1"/>
</dbReference>